<dbReference type="PROSITE" id="PS00107">
    <property type="entry name" value="PROTEIN_KINASE_ATP"/>
    <property type="match status" value="1"/>
</dbReference>
<dbReference type="SMART" id="SM00220">
    <property type="entry name" value="S_TKc"/>
    <property type="match status" value="1"/>
</dbReference>
<proteinExistence type="inferred from homology"/>
<dbReference type="PROSITE" id="PS50011">
    <property type="entry name" value="PROTEIN_KINASE_DOM"/>
    <property type="match status" value="1"/>
</dbReference>
<evidence type="ECO:0000256" key="2">
    <source>
        <dbReference type="ARBA" id="ARBA00022840"/>
    </source>
</evidence>
<dbReference type="GO" id="GO:0004674">
    <property type="term" value="F:protein serine/threonine kinase activity"/>
    <property type="evidence" value="ECO:0007669"/>
    <property type="project" value="UniProtKB-KW"/>
</dbReference>
<accession>A0A6U2GM95</accession>
<reference evidence="7" key="1">
    <citation type="submission" date="2021-01" db="EMBL/GenBank/DDBJ databases">
        <authorList>
            <person name="Corre E."/>
            <person name="Pelletier E."/>
            <person name="Niang G."/>
            <person name="Scheremetjew M."/>
            <person name="Finn R."/>
            <person name="Kale V."/>
            <person name="Holt S."/>
            <person name="Cochrane G."/>
            <person name="Meng A."/>
            <person name="Brown T."/>
            <person name="Cohen L."/>
        </authorList>
    </citation>
    <scope>NUCLEOTIDE SEQUENCE</scope>
    <source>
        <strain evidence="7">CCMP441</strain>
    </source>
</reference>
<protein>
    <recommendedName>
        <fullName evidence="6">Protein kinase domain-containing protein</fullName>
    </recommendedName>
</protein>
<dbReference type="Gene3D" id="1.10.510.10">
    <property type="entry name" value="Transferase(Phosphotransferase) domain 1"/>
    <property type="match status" value="1"/>
</dbReference>
<dbReference type="InterPro" id="IPR011009">
    <property type="entry name" value="Kinase-like_dom_sf"/>
</dbReference>
<name>A0A6U2GM95_HEMAN</name>
<feature type="compositionally biased region" description="Basic and acidic residues" evidence="5">
    <location>
        <begin position="32"/>
        <end position="43"/>
    </location>
</feature>
<dbReference type="AlphaFoldDB" id="A0A6U2GM95"/>
<organism evidence="7">
    <name type="scientific">Hemiselmis andersenii</name>
    <name type="common">Cryptophyte alga</name>
    <dbReference type="NCBI Taxonomy" id="464988"/>
    <lineage>
        <taxon>Eukaryota</taxon>
        <taxon>Cryptophyceae</taxon>
        <taxon>Cryptomonadales</taxon>
        <taxon>Hemiselmidaceae</taxon>
        <taxon>Hemiselmis</taxon>
    </lineage>
</organism>
<feature type="binding site" evidence="3">
    <location>
        <position position="177"/>
    </location>
    <ligand>
        <name>ATP</name>
        <dbReference type="ChEBI" id="CHEBI:30616"/>
    </ligand>
</feature>
<feature type="domain" description="Protein kinase" evidence="6">
    <location>
        <begin position="150"/>
        <end position="418"/>
    </location>
</feature>
<dbReference type="Pfam" id="PF00069">
    <property type="entry name" value="Pkinase"/>
    <property type="match status" value="1"/>
</dbReference>
<keyword evidence="4" id="KW-0723">Serine/threonine-protein kinase</keyword>
<keyword evidence="2 3" id="KW-0067">ATP-binding</keyword>
<keyword evidence="1 3" id="KW-0547">Nucleotide-binding</keyword>
<dbReference type="SUPFAM" id="SSF56112">
    <property type="entry name" value="Protein kinase-like (PK-like)"/>
    <property type="match status" value="1"/>
</dbReference>
<dbReference type="Gene3D" id="3.30.200.20">
    <property type="entry name" value="Phosphorylase Kinase, domain 1"/>
    <property type="match status" value="1"/>
</dbReference>
<evidence type="ECO:0000259" key="6">
    <source>
        <dbReference type="PROSITE" id="PS50011"/>
    </source>
</evidence>
<keyword evidence="4" id="KW-0808">Transferase</keyword>
<dbReference type="InterPro" id="IPR051681">
    <property type="entry name" value="Ser/Thr_Kinases-Pseudokinases"/>
</dbReference>
<evidence type="ECO:0000313" key="7">
    <source>
        <dbReference type="EMBL" id="CAD8744854.1"/>
    </source>
</evidence>
<evidence type="ECO:0000256" key="3">
    <source>
        <dbReference type="PROSITE-ProRule" id="PRU10141"/>
    </source>
</evidence>
<gene>
    <name evidence="7" type="ORF">HAND1043_LOCUS11349</name>
</gene>
<dbReference type="PANTHER" id="PTHR44329:SF140">
    <property type="entry name" value="INACTIVE PROTEIN TYROSINE KINASE PTKL"/>
    <property type="match status" value="1"/>
</dbReference>
<feature type="compositionally biased region" description="Basic and acidic residues" evidence="5">
    <location>
        <begin position="71"/>
        <end position="80"/>
    </location>
</feature>
<dbReference type="InterPro" id="IPR017441">
    <property type="entry name" value="Protein_kinase_ATP_BS"/>
</dbReference>
<feature type="region of interest" description="Disordered" evidence="5">
    <location>
        <begin position="21"/>
        <end position="103"/>
    </location>
</feature>
<evidence type="ECO:0000256" key="5">
    <source>
        <dbReference type="SAM" id="MobiDB-lite"/>
    </source>
</evidence>
<evidence type="ECO:0000256" key="4">
    <source>
        <dbReference type="RuleBase" id="RU000304"/>
    </source>
</evidence>
<dbReference type="PANTHER" id="PTHR44329">
    <property type="entry name" value="SERINE/THREONINE-PROTEIN KINASE TNNI3K-RELATED"/>
    <property type="match status" value="1"/>
</dbReference>
<sequence>MPMLGVKVESLVEYVSRARPKAEGVAVVPGEGQRDKSGRDKSYHSMGNDEVFDHSAGGGRSFHATTPQDRTSPKSRELSHGGEMGDASEASAQTPISLPRYPSLDTSTVQNLVKSDSGNSLSRGLIGRMGAMPLHVRGRAEAWETPREQIKLMEKLGEGETGCVYKCRWRGLDCAAKILTNNNRNTVAYHDMVNEVSTVSHLRHPNLVLFLGACTQGDEPLLILNEYMAGGNLEDRYSVMWKHLGHPWRPSRIQATKWIKDLTRAMVFLHNCHTPIVHRDLKPANLLLTDEDQLKVADFGLCKTLLKVQQDGAPYTMTGKTGTMRYMAPEVVRSEPHYDEKVDIYSMAMIFWFICHGQRPFEGVQPELVADLTSARGMRPSMEALNWPELAPLIDCMWGDKPADRPSSADILEELGKLGIASDGHAAGGKGRGIPALKDSEIRCSLKCTCSVM</sequence>
<dbReference type="PROSITE" id="PS00108">
    <property type="entry name" value="PROTEIN_KINASE_ST"/>
    <property type="match status" value="1"/>
</dbReference>
<evidence type="ECO:0000256" key="1">
    <source>
        <dbReference type="ARBA" id="ARBA00022741"/>
    </source>
</evidence>
<dbReference type="InterPro" id="IPR000719">
    <property type="entry name" value="Prot_kinase_dom"/>
</dbReference>
<keyword evidence="4" id="KW-0418">Kinase</keyword>
<dbReference type="InterPro" id="IPR008271">
    <property type="entry name" value="Ser/Thr_kinase_AS"/>
</dbReference>
<comment type="similarity">
    <text evidence="4">Belongs to the protein kinase superfamily.</text>
</comment>
<dbReference type="GO" id="GO:0005524">
    <property type="term" value="F:ATP binding"/>
    <property type="evidence" value="ECO:0007669"/>
    <property type="project" value="UniProtKB-UniRule"/>
</dbReference>
<dbReference type="EMBL" id="HBFK01018372">
    <property type="protein sequence ID" value="CAD8744854.1"/>
    <property type="molecule type" value="Transcribed_RNA"/>
</dbReference>